<proteinExistence type="predicted"/>
<feature type="compositionally biased region" description="Basic and acidic residues" evidence="1">
    <location>
        <begin position="25"/>
        <end position="47"/>
    </location>
</feature>
<dbReference type="AlphaFoldDB" id="A0A6J4JRI1"/>
<evidence type="ECO:0000313" key="2">
    <source>
        <dbReference type="EMBL" id="CAA9285226.1"/>
    </source>
</evidence>
<feature type="non-terminal residue" evidence="2">
    <location>
        <position position="1"/>
    </location>
</feature>
<protein>
    <submittedName>
        <fullName evidence="2">Uncharacterized protein</fullName>
    </submittedName>
</protein>
<name>A0A6J4JRI1_9CHLR</name>
<feature type="region of interest" description="Disordered" evidence="1">
    <location>
        <begin position="1"/>
        <end position="88"/>
    </location>
</feature>
<reference evidence="2" key="1">
    <citation type="submission" date="2020-02" db="EMBL/GenBank/DDBJ databases">
        <authorList>
            <person name="Meier V. D."/>
        </authorList>
    </citation>
    <scope>NUCLEOTIDE SEQUENCE</scope>
    <source>
        <strain evidence="2">AVDCRST_MAG93</strain>
    </source>
</reference>
<evidence type="ECO:0000256" key="1">
    <source>
        <dbReference type="SAM" id="MobiDB-lite"/>
    </source>
</evidence>
<dbReference type="EMBL" id="CADCTR010001187">
    <property type="protein sequence ID" value="CAA9285226.1"/>
    <property type="molecule type" value="Genomic_DNA"/>
</dbReference>
<organism evidence="2">
    <name type="scientific">uncultured Chloroflexia bacterium</name>
    <dbReference type="NCBI Taxonomy" id="1672391"/>
    <lineage>
        <taxon>Bacteria</taxon>
        <taxon>Bacillati</taxon>
        <taxon>Chloroflexota</taxon>
        <taxon>Chloroflexia</taxon>
        <taxon>environmental samples</taxon>
    </lineage>
</organism>
<gene>
    <name evidence="2" type="ORF">AVDCRST_MAG93-3477</name>
</gene>
<feature type="non-terminal residue" evidence="2">
    <location>
        <position position="88"/>
    </location>
</feature>
<sequence>DHITQRGEPLRLSSRQPGLGQRQAGHRERAAADGGRGADHSGIDLRAPDGQGRQGCRPALGRGGPSHHAHRGRALAEPRARRSRLGYP</sequence>
<accession>A0A6J4JRI1</accession>